<protein>
    <recommendedName>
        <fullName evidence="10">Glutamate--tRNA ligase</fullName>
        <ecNumber evidence="10">6.1.1.17</ecNumber>
    </recommendedName>
    <alternativeName>
        <fullName evidence="10">Glutamyl-tRNA synthetase</fullName>
        <shortName evidence="10">GluRS</shortName>
    </alternativeName>
</protein>
<dbReference type="SUPFAM" id="SSF52374">
    <property type="entry name" value="Nucleotidylyl transferase"/>
    <property type="match status" value="1"/>
</dbReference>
<proteinExistence type="inferred from homology"/>
<feature type="short sequence motif" description="'KMSKS' region" evidence="10">
    <location>
        <begin position="239"/>
        <end position="243"/>
    </location>
</feature>
<dbReference type="InterPro" id="IPR049940">
    <property type="entry name" value="GluQ/Sye"/>
</dbReference>
<dbReference type="InterPro" id="IPR001412">
    <property type="entry name" value="aa-tRNA-synth_I_CS"/>
</dbReference>
<dbReference type="PRINTS" id="PR00987">
    <property type="entry name" value="TRNASYNTHGLU"/>
</dbReference>
<dbReference type="InterPro" id="IPR014729">
    <property type="entry name" value="Rossmann-like_a/b/a_fold"/>
</dbReference>
<keyword evidence="8 10" id="KW-0648">Protein biosynthesis</keyword>
<dbReference type="AlphaFoldDB" id="A0A1M7TC90"/>
<comment type="subcellular location">
    <subcellularLocation>
        <location evidence="1 10">Cytoplasm</location>
    </subcellularLocation>
</comment>
<evidence type="ECO:0000256" key="2">
    <source>
        <dbReference type="ARBA" id="ARBA00007894"/>
    </source>
</evidence>
<dbReference type="InterPro" id="IPR020751">
    <property type="entry name" value="aa-tRNA-synth_I_codon-bd_sub2"/>
</dbReference>
<feature type="domain" description="Glutamyl/glutaminyl-tRNA synthetase class Ib catalytic" evidence="11">
    <location>
        <begin position="129"/>
        <end position="306"/>
    </location>
</feature>
<evidence type="ECO:0000259" key="12">
    <source>
        <dbReference type="Pfam" id="PF19269"/>
    </source>
</evidence>
<dbReference type="FunFam" id="3.40.50.620:FF:000007">
    <property type="entry name" value="Glutamate--tRNA ligase"/>
    <property type="match status" value="1"/>
</dbReference>
<comment type="similarity">
    <text evidence="2 10">Belongs to the class-I aminoacyl-tRNA synthetase family. Glutamate--tRNA ligase type 1 subfamily.</text>
</comment>
<reference evidence="14" key="1">
    <citation type="submission" date="2016-12" db="EMBL/GenBank/DDBJ databases">
        <authorList>
            <person name="Varghese N."/>
            <person name="Submissions S."/>
        </authorList>
    </citation>
    <scope>NUCLEOTIDE SEQUENCE [LARGE SCALE GENOMIC DNA]</scope>
    <source>
        <strain evidence="14">DSM 13020</strain>
    </source>
</reference>
<dbReference type="Pfam" id="PF19269">
    <property type="entry name" value="Anticodon_2"/>
    <property type="match status" value="1"/>
</dbReference>
<dbReference type="PROSITE" id="PS00178">
    <property type="entry name" value="AA_TRNA_LIGASE_I"/>
    <property type="match status" value="1"/>
</dbReference>
<evidence type="ECO:0000256" key="1">
    <source>
        <dbReference type="ARBA" id="ARBA00004496"/>
    </source>
</evidence>
<dbReference type="GO" id="GO:0005524">
    <property type="term" value="F:ATP binding"/>
    <property type="evidence" value="ECO:0007669"/>
    <property type="project" value="UniProtKB-UniRule"/>
</dbReference>
<dbReference type="InterPro" id="IPR045462">
    <property type="entry name" value="aa-tRNA-synth_I_cd-bd"/>
</dbReference>
<gene>
    <name evidence="10" type="primary">gltX</name>
    <name evidence="13" type="ORF">SAMN02745226_01827</name>
</gene>
<dbReference type="RefSeq" id="WP_072760752.1">
    <property type="nucleotide sequence ID" value="NZ_FRDJ01000013.1"/>
</dbReference>
<dbReference type="CDD" id="cd00808">
    <property type="entry name" value="GluRS_core"/>
    <property type="match status" value="1"/>
</dbReference>
<dbReference type="SUPFAM" id="SSF48163">
    <property type="entry name" value="An anticodon-binding domain of class I aminoacyl-tRNA synthetases"/>
    <property type="match status" value="1"/>
</dbReference>
<feature type="short sequence motif" description="'HIGH' region" evidence="10">
    <location>
        <begin position="19"/>
        <end position="29"/>
    </location>
</feature>
<dbReference type="GO" id="GO:0006424">
    <property type="term" value="P:glutamyl-tRNA aminoacylation"/>
    <property type="evidence" value="ECO:0007669"/>
    <property type="project" value="UniProtKB-UniRule"/>
</dbReference>
<dbReference type="HAMAP" id="MF_00022">
    <property type="entry name" value="Glu_tRNA_synth_type1"/>
    <property type="match status" value="1"/>
</dbReference>
<evidence type="ECO:0000259" key="11">
    <source>
        <dbReference type="Pfam" id="PF00749"/>
    </source>
</evidence>
<keyword evidence="14" id="KW-1185">Reference proteome</keyword>
<evidence type="ECO:0000256" key="6">
    <source>
        <dbReference type="ARBA" id="ARBA00022741"/>
    </source>
</evidence>
<dbReference type="InterPro" id="IPR000924">
    <property type="entry name" value="Glu/Gln-tRNA-synth"/>
</dbReference>
<dbReference type="Gene3D" id="3.40.50.620">
    <property type="entry name" value="HUPs"/>
    <property type="match status" value="1"/>
</dbReference>
<keyword evidence="4 10" id="KW-0963">Cytoplasm</keyword>
<dbReference type="GO" id="GO:0008270">
    <property type="term" value="F:zinc ion binding"/>
    <property type="evidence" value="ECO:0007669"/>
    <property type="project" value="InterPro"/>
</dbReference>
<dbReference type="GO" id="GO:0005829">
    <property type="term" value="C:cytosol"/>
    <property type="evidence" value="ECO:0007669"/>
    <property type="project" value="TreeGrafter"/>
</dbReference>
<dbReference type="NCBIfam" id="TIGR00464">
    <property type="entry name" value="gltX_bact"/>
    <property type="match status" value="1"/>
</dbReference>
<accession>A0A1M7TC90</accession>
<feature type="domain" description="Aminoacyl-tRNA synthetase class I anticodon-binding" evidence="12">
    <location>
        <begin position="325"/>
        <end position="458"/>
    </location>
</feature>
<dbReference type="InterPro" id="IPR020061">
    <property type="entry name" value="Glu_tRNA_lig_a-bdl"/>
</dbReference>
<dbReference type="InterPro" id="IPR004527">
    <property type="entry name" value="Glu-tRNA-ligase_bac/mito"/>
</dbReference>
<evidence type="ECO:0000256" key="5">
    <source>
        <dbReference type="ARBA" id="ARBA00022598"/>
    </source>
</evidence>
<evidence type="ECO:0000256" key="10">
    <source>
        <dbReference type="HAMAP-Rule" id="MF_00022"/>
    </source>
</evidence>
<evidence type="ECO:0000313" key="14">
    <source>
        <dbReference type="Proteomes" id="UP000184207"/>
    </source>
</evidence>
<evidence type="ECO:0000256" key="7">
    <source>
        <dbReference type="ARBA" id="ARBA00022840"/>
    </source>
</evidence>
<dbReference type="EMBL" id="FRDJ01000013">
    <property type="protein sequence ID" value="SHN68364.1"/>
    <property type="molecule type" value="Genomic_DNA"/>
</dbReference>
<comment type="function">
    <text evidence="10">Catalyzes the attachment of glutamate to tRNA(Glu) in a two-step reaction: glutamate is first activated by ATP to form Glu-AMP and then transferred to the acceptor end of tRNA(Glu).</text>
</comment>
<dbReference type="Proteomes" id="UP000184207">
    <property type="component" value="Unassembled WGS sequence"/>
</dbReference>
<dbReference type="InterPro" id="IPR008925">
    <property type="entry name" value="aa_tRNA-synth_I_cd-bd_sf"/>
</dbReference>
<dbReference type="STRING" id="1121883.SAMN02745226_01827"/>
<dbReference type="Gene3D" id="1.10.1160.10">
    <property type="entry name" value="Glutamyl-trna Synthetase, Domain 2"/>
    <property type="match status" value="1"/>
</dbReference>
<dbReference type="InterPro" id="IPR020752">
    <property type="entry name" value="Glu-tRNA-synth_I_codon-bd_sub1"/>
</dbReference>
<comment type="catalytic activity">
    <reaction evidence="10">
        <text>tRNA(Glu) + L-glutamate + ATP = L-glutamyl-tRNA(Glu) + AMP + diphosphate</text>
        <dbReference type="Rhea" id="RHEA:23540"/>
        <dbReference type="Rhea" id="RHEA-COMP:9663"/>
        <dbReference type="Rhea" id="RHEA-COMP:9680"/>
        <dbReference type="ChEBI" id="CHEBI:29985"/>
        <dbReference type="ChEBI" id="CHEBI:30616"/>
        <dbReference type="ChEBI" id="CHEBI:33019"/>
        <dbReference type="ChEBI" id="CHEBI:78442"/>
        <dbReference type="ChEBI" id="CHEBI:78520"/>
        <dbReference type="ChEBI" id="CHEBI:456215"/>
        <dbReference type="EC" id="6.1.1.17"/>
    </reaction>
</comment>
<dbReference type="EC" id="6.1.1.17" evidence="10"/>
<dbReference type="Gene3D" id="1.10.8.70">
    <property type="entry name" value="Glutamate-tRNA synthetase, class I, anticodon-binding domain 1"/>
    <property type="match status" value="1"/>
</dbReference>
<keyword evidence="5 10" id="KW-0436">Ligase</keyword>
<evidence type="ECO:0000256" key="8">
    <source>
        <dbReference type="ARBA" id="ARBA00022917"/>
    </source>
</evidence>
<evidence type="ECO:0000256" key="9">
    <source>
        <dbReference type="ARBA" id="ARBA00023146"/>
    </source>
</evidence>
<dbReference type="GO" id="GO:0004818">
    <property type="term" value="F:glutamate-tRNA ligase activity"/>
    <property type="evidence" value="ECO:0007669"/>
    <property type="project" value="UniProtKB-UniRule"/>
</dbReference>
<dbReference type="PANTHER" id="PTHR43311">
    <property type="entry name" value="GLUTAMATE--TRNA LIGASE"/>
    <property type="match status" value="1"/>
</dbReference>
<feature type="binding site" evidence="10">
    <location>
        <position position="242"/>
    </location>
    <ligand>
        <name>ATP</name>
        <dbReference type="ChEBI" id="CHEBI:30616"/>
    </ligand>
</feature>
<evidence type="ECO:0000256" key="4">
    <source>
        <dbReference type="ARBA" id="ARBA00022490"/>
    </source>
</evidence>
<comment type="subunit">
    <text evidence="3 10">Monomer.</text>
</comment>
<dbReference type="Gene3D" id="3.90.800.10">
    <property type="entry name" value="Glutamyl-tRNA Synthetase, Domain 3"/>
    <property type="match status" value="1"/>
</dbReference>
<feature type="domain" description="Glutamyl/glutaminyl-tRNA synthetase class Ib catalytic" evidence="11">
    <location>
        <begin position="12"/>
        <end position="121"/>
    </location>
</feature>
<dbReference type="OrthoDB" id="9807503at2"/>
<organism evidence="13 14">
    <name type="scientific">Fervidobacterium gondwanense DSM 13020</name>
    <dbReference type="NCBI Taxonomy" id="1121883"/>
    <lineage>
        <taxon>Bacteria</taxon>
        <taxon>Thermotogati</taxon>
        <taxon>Thermotogota</taxon>
        <taxon>Thermotogae</taxon>
        <taxon>Thermotogales</taxon>
        <taxon>Fervidobacteriaceae</taxon>
        <taxon>Fervidobacterium</taxon>
    </lineage>
</organism>
<keyword evidence="9 10" id="KW-0030">Aminoacyl-tRNA synthetase</keyword>
<dbReference type="GO" id="GO:0000049">
    <property type="term" value="F:tRNA binding"/>
    <property type="evidence" value="ECO:0007669"/>
    <property type="project" value="InterPro"/>
</dbReference>
<keyword evidence="7 10" id="KW-0067">ATP-binding</keyword>
<name>A0A1M7TC90_FERGO</name>
<dbReference type="Pfam" id="PF00749">
    <property type="entry name" value="tRNA-synt_1c"/>
    <property type="match status" value="2"/>
</dbReference>
<dbReference type="Gene3D" id="1.10.10.350">
    <property type="match status" value="1"/>
</dbReference>
<sequence>MTEKINVANERQVRVRFAPSPTGYLHVGGARTALFNWLFARKNNGKFILRIEDTDTERSTRESERMIMNDMKWLGLNWDEGPDIGGEYGPYRQSERLELYRKYAYQLVEVGHAYFAVYDKDDPKKLLYKTEKQPETDNPYTIVFKVPENRTLSFDDMLKGTIEFSTEHMEDFIIVKSNGYPVYNYAVVIDDYLMGITHVLRGEDHISNTPKQLLIYEALGWTPPRFMHIPLILGADKTPLSKRHGATAVEHFRREGYLPKALVNYLAILGWSVDEEIFDYTKKIESFSPDQISNKNVVFDYQKLEWVNGKHMRLLSNDELYAYFEEWEKFTGIKSDVPREVINICREKVNTLKQLYEFVLPFVDDKYEYSSDYIEKFVKKPEARSILSLAIEKFEALENYTIENVEKTLRVIAEELSLGTNKVFQTIRGALLGKLVTPGLFESIVVLGKEETLKRLGKTVDFINKLE</sequence>
<dbReference type="InterPro" id="IPR020058">
    <property type="entry name" value="Glu/Gln-tRNA-synth_Ib_cat-dom"/>
</dbReference>
<comment type="caution">
    <text evidence="10">Lacks conserved residue(s) required for the propagation of feature annotation.</text>
</comment>
<dbReference type="PANTHER" id="PTHR43311:SF2">
    <property type="entry name" value="GLUTAMATE--TRNA LIGASE, MITOCHONDRIAL-RELATED"/>
    <property type="match status" value="1"/>
</dbReference>
<evidence type="ECO:0000256" key="3">
    <source>
        <dbReference type="ARBA" id="ARBA00011245"/>
    </source>
</evidence>
<evidence type="ECO:0000313" key="13">
    <source>
        <dbReference type="EMBL" id="SHN68364.1"/>
    </source>
</evidence>
<dbReference type="InterPro" id="IPR033910">
    <property type="entry name" value="GluRS_core"/>
</dbReference>
<keyword evidence="6 10" id="KW-0547">Nucleotide-binding</keyword>